<dbReference type="Proteomes" id="UP000184255">
    <property type="component" value="Unassembled WGS sequence"/>
</dbReference>
<gene>
    <name evidence="1" type="ORF">FMAN_08492</name>
</gene>
<proteinExistence type="predicted"/>
<keyword evidence="2" id="KW-1185">Reference proteome</keyword>
<dbReference type="EMBL" id="FCQH01000009">
    <property type="protein sequence ID" value="CVK98701.1"/>
    <property type="molecule type" value="Genomic_DNA"/>
</dbReference>
<dbReference type="VEuPathDB" id="FungiDB:FMAN_08492"/>
<reference evidence="2" key="1">
    <citation type="journal article" date="2016" name="Genome Biol. Evol.">
        <title>Comparative 'omics' of the Fusarium fujikuroi species complex highlights differences in genetic potential and metabolite synthesis.</title>
        <authorList>
            <person name="Niehaus E.-M."/>
            <person name="Muensterkoetter M."/>
            <person name="Proctor R.H."/>
            <person name="Brown D.W."/>
            <person name="Sharon A."/>
            <person name="Idan Y."/>
            <person name="Oren-Young L."/>
            <person name="Sieber C.M."/>
            <person name="Novak O."/>
            <person name="Pencik A."/>
            <person name="Tarkowska D."/>
            <person name="Hromadova K."/>
            <person name="Freeman S."/>
            <person name="Maymon M."/>
            <person name="Elazar M."/>
            <person name="Youssef S.A."/>
            <person name="El-Shabrawy E.S.M."/>
            <person name="Shalaby A.B.A."/>
            <person name="Houterman P."/>
            <person name="Brock N.L."/>
            <person name="Burkhardt I."/>
            <person name="Tsavkelova E.A."/>
            <person name="Dickschat J.S."/>
            <person name="Galuszka P."/>
            <person name="Gueldener U."/>
            <person name="Tudzynski B."/>
        </authorList>
    </citation>
    <scope>NUCLEOTIDE SEQUENCE [LARGE SCALE GENOMIC DNA]</scope>
    <source>
        <strain evidence="2">MRC7560</strain>
    </source>
</reference>
<dbReference type="AlphaFoldDB" id="A0A1L7TTZ0"/>
<name>A0A1L7TTZ0_FUSMA</name>
<dbReference type="GeneID" id="65087752"/>
<accession>A0A1L7TTZ0</accession>
<comment type="caution">
    <text evidence="1">The sequence shown here is derived from an EMBL/GenBank/DDBJ whole genome shotgun (WGS) entry which is preliminary data.</text>
</comment>
<dbReference type="RefSeq" id="XP_041685395.1">
    <property type="nucleotide sequence ID" value="XM_041835209.1"/>
</dbReference>
<evidence type="ECO:0000313" key="2">
    <source>
        <dbReference type="Proteomes" id="UP000184255"/>
    </source>
</evidence>
<evidence type="ECO:0000313" key="1">
    <source>
        <dbReference type="EMBL" id="CVK98701.1"/>
    </source>
</evidence>
<organism evidence="1 2">
    <name type="scientific">Fusarium mangiferae</name>
    <name type="common">Mango malformation disease fungus</name>
    <dbReference type="NCBI Taxonomy" id="192010"/>
    <lineage>
        <taxon>Eukaryota</taxon>
        <taxon>Fungi</taxon>
        <taxon>Dikarya</taxon>
        <taxon>Ascomycota</taxon>
        <taxon>Pezizomycotina</taxon>
        <taxon>Sordariomycetes</taxon>
        <taxon>Hypocreomycetidae</taxon>
        <taxon>Hypocreales</taxon>
        <taxon>Nectriaceae</taxon>
        <taxon>Fusarium</taxon>
        <taxon>Fusarium fujikuroi species complex</taxon>
    </lineage>
</organism>
<sequence length="166" mass="18414">MDSSSLFKCQSEYTRSTLTAHSRCFAALTGSDLGYPTSHLIVPLASRRLYNRVYMVATRAIQICKLTGHIQIHEYSILRTSTRHYFLITMSQNSSASSTPPSTATPGEHTAVIETSNDINGPEQLANKVCRCPCVCQEVCRSDDYYCDPCIEARHNYLPPGLDKSG</sequence>
<protein>
    <submittedName>
        <fullName evidence="1">Uncharacterized protein</fullName>
    </submittedName>
</protein>